<keyword evidence="2" id="KW-1185">Reference proteome</keyword>
<evidence type="ECO:0000313" key="2">
    <source>
        <dbReference type="Proteomes" id="UP001165960"/>
    </source>
</evidence>
<organism evidence="1 2">
    <name type="scientific">Entomophthora muscae</name>
    <dbReference type="NCBI Taxonomy" id="34485"/>
    <lineage>
        <taxon>Eukaryota</taxon>
        <taxon>Fungi</taxon>
        <taxon>Fungi incertae sedis</taxon>
        <taxon>Zoopagomycota</taxon>
        <taxon>Entomophthoromycotina</taxon>
        <taxon>Entomophthoromycetes</taxon>
        <taxon>Entomophthorales</taxon>
        <taxon>Entomophthoraceae</taxon>
        <taxon>Entomophthora</taxon>
    </lineage>
</organism>
<dbReference type="Proteomes" id="UP001165960">
    <property type="component" value="Unassembled WGS sequence"/>
</dbReference>
<sequence>MLSAIPHFNNNHLALYSPKLSRCSLEYSKPNDKVETKLVEAKLVETKVSDLSANLYVGRFWTESITNCQSIFNMPPMHVPHDPLVSFVVMTVQYIWPNFNSQIPTFVHHLITTFRFDTSTIYLAIIYCYRAKHAVDIRRYAAARQGWQHKADNASCGRRMLLGAILSASKFLADKGTSNHKWARLAGVSAHEITQITTSFLKLIDYRLHVEIKEYEYIKRNLICFHSPVELSHSLSLYNDFL</sequence>
<proteinExistence type="predicted"/>
<comment type="caution">
    <text evidence="1">The sequence shown here is derived from an EMBL/GenBank/DDBJ whole genome shotgun (WGS) entry which is preliminary data.</text>
</comment>
<accession>A0ACC2U0N2</accession>
<name>A0ACC2U0N2_9FUNG</name>
<evidence type="ECO:0000313" key="1">
    <source>
        <dbReference type="EMBL" id="KAJ9080171.1"/>
    </source>
</evidence>
<reference evidence="1" key="1">
    <citation type="submission" date="2022-04" db="EMBL/GenBank/DDBJ databases">
        <title>Genome of the entomopathogenic fungus Entomophthora muscae.</title>
        <authorList>
            <person name="Elya C."/>
            <person name="Lovett B.R."/>
            <person name="Lee E."/>
            <person name="Macias A.M."/>
            <person name="Hajek A.E."/>
            <person name="De Bivort B.L."/>
            <person name="Kasson M.T."/>
            <person name="De Fine Licht H.H."/>
            <person name="Stajich J.E."/>
        </authorList>
    </citation>
    <scope>NUCLEOTIDE SEQUENCE</scope>
    <source>
        <strain evidence="1">Berkeley</strain>
    </source>
</reference>
<protein>
    <submittedName>
        <fullName evidence="1">PHO85 cyclin-5</fullName>
    </submittedName>
</protein>
<gene>
    <name evidence="1" type="primary">PCL5_10</name>
    <name evidence="1" type="ORF">DSO57_1027872</name>
</gene>
<dbReference type="EMBL" id="QTSX02001593">
    <property type="protein sequence ID" value="KAJ9080171.1"/>
    <property type="molecule type" value="Genomic_DNA"/>
</dbReference>